<dbReference type="GO" id="GO:0051607">
    <property type="term" value="P:defense response to virus"/>
    <property type="evidence" value="ECO:0007669"/>
    <property type="project" value="UniProtKB-KW"/>
</dbReference>
<organism evidence="3 4">
    <name type="scientific">Cellulomonas bogoriensis 69B4 = DSM 16987</name>
    <dbReference type="NCBI Taxonomy" id="1386082"/>
    <lineage>
        <taxon>Bacteria</taxon>
        <taxon>Bacillati</taxon>
        <taxon>Actinomycetota</taxon>
        <taxon>Actinomycetes</taxon>
        <taxon>Micrococcales</taxon>
        <taxon>Cellulomonadaceae</taxon>
        <taxon>Cellulomonas</taxon>
    </lineage>
</organism>
<keyword evidence="1" id="KW-0051">Antiviral defense</keyword>
<dbReference type="Gene3D" id="3.30.70.2660">
    <property type="match status" value="1"/>
</dbReference>
<dbReference type="InterPro" id="IPR010147">
    <property type="entry name" value="CRISPR-assoc_prot_CasD"/>
</dbReference>
<dbReference type="InterPro" id="IPR021124">
    <property type="entry name" value="CRISPR-assoc_prot_Cas5"/>
</dbReference>
<dbReference type="AlphaFoldDB" id="A0A0A0C0D1"/>
<evidence type="ECO:0000256" key="1">
    <source>
        <dbReference type="ARBA" id="ARBA00023118"/>
    </source>
</evidence>
<dbReference type="GO" id="GO:0003723">
    <property type="term" value="F:RNA binding"/>
    <property type="evidence" value="ECO:0007669"/>
    <property type="project" value="InterPro"/>
</dbReference>
<dbReference type="Pfam" id="PF09704">
    <property type="entry name" value="Cas_Cas5d"/>
    <property type="match status" value="1"/>
</dbReference>
<feature type="compositionally biased region" description="Basic and acidic residues" evidence="2">
    <location>
        <begin position="231"/>
        <end position="240"/>
    </location>
</feature>
<keyword evidence="4" id="KW-1185">Reference proteome</keyword>
<dbReference type="NCBIfam" id="TIGR02593">
    <property type="entry name" value="CRISPR_cas5"/>
    <property type="match status" value="1"/>
</dbReference>
<dbReference type="GO" id="GO:0043571">
    <property type="term" value="P:maintenance of CRISPR repeat elements"/>
    <property type="evidence" value="ECO:0007669"/>
    <property type="project" value="InterPro"/>
</dbReference>
<proteinExistence type="predicted"/>
<evidence type="ECO:0000256" key="2">
    <source>
        <dbReference type="SAM" id="MobiDB-lite"/>
    </source>
</evidence>
<evidence type="ECO:0000313" key="4">
    <source>
        <dbReference type="Proteomes" id="UP000054314"/>
    </source>
</evidence>
<reference evidence="3 4" key="1">
    <citation type="submission" date="2013-08" db="EMBL/GenBank/DDBJ databases">
        <title>Genome sequencing of Cellulomonas bogoriensis 69B4.</title>
        <authorList>
            <person name="Chen F."/>
            <person name="Li Y."/>
            <person name="Wang G."/>
        </authorList>
    </citation>
    <scope>NUCLEOTIDE SEQUENCE [LARGE SCALE GENOMIC DNA]</scope>
    <source>
        <strain evidence="3 4">69B4</strain>
    </source>
</reference>
<accession>A0A0A0C0D1</accession>
<dbReference type="OrthoDB" id="3189549at2"/>
<dbReference type="RefSeq" id="WP_035058682.1">
    <property type="nucleotide sequence ID" value="NZ_AXCZ01000031.1"/>
</dbReference>
<dbReference type="Proteomes" id="UP000054314">
    <property type="component" value="Unassembled WGS sequence"/>
</dbReference>
<dbReference type="InterPro" id="IPR013422">
    <property type="entry name" value="CRISPR-assoc_prot_Cas5_N"/>
</dbReference>
<gene>
    <name evidence="3" type="ORF">N869_07395</name>
</gene>
<protein>
    <submittedName>
        <fullName evidence="3">CRISPR-associated protein Cas5</fullName>
    </submittedName>
</protein>
<dbReference type="CDD" id="cd09645">
    <property type="entry name" value="Cas5_I-E"/>
    <property type="match status" value="1"/>
</dbReference>
<sequence>MTVLALTLAGPLQAWGSSSRFTARRTDDAPTKSGVVGLLAAARGLRRTDPLEELMDLRFGVRLDQPGDLVRDFQTAVPLDGGKAMPLSHRYYRADARYLVAIEAADSLVQALVGALARPVFPLYLGRRSCPPSEPLVPLVRDASLESALLTEPWRAAPWWRRRHPDGSARLEFRLDAVGTTGELDEFVEGEYAQQDAPVSFDPQYRQHGWRSVLHGWLPTEGSTAPSTAPLRHDPFTVVG</sequence>
<dbReference type="NCBIfam" id="TIGR01868">
    <property type="entry name" value="casD_Cas5e"/>
    <property type="match status" value="1"/>
</dbReference>
<feature type="region of interest" description="Disordered" evidence="2">
    <location>
        <begin position="221"/>
        <end position="240"/>
    </location>
</feature>
<evidence type="ECO:0000313" key="3">
    <source>
        <dbReference type="EMBL" id="KGM13636.1"/>
    </source>
</evidence>
<comment type="caution">
    <text evidence="3">The sequence shown here is derived from an EMBL/GenBank/DDBJ whole genome shotgun (WGS) entry which is preliminary data.</text>
</comment>
<dbReference type="EMBL" id="AXCZ01000031">
    <property type="protein sequence ID" value="KGM13636.1"/>
    <property type="molecule type" value="Genomic_DNA"/>
</dbReference>
<name>A0A0A0C0D1_9CELL</name>